<comment type="subcellular location">
    <subcellularLocation>
        <location evidence="1">Membrane</location>
        <topology evidence="1">Multi-pass membrane protein</topology>
    </subcellularLocation>
</comment>
<evidence type="ECO:0000256" key="4">
    <source>
        <dbReference type="ARBA" id="ARBA00022989"/>
    </source>
</evidence>
<feature type="transmembrane region" description="Helical" evidence="6">
    <location>
        <begin position="508"/>
        <end position="524"/>
    </location>
</feature>
<dbReference type="AlphaFoldDB" id="A0A0C1D1E2"/>
<dbReference type="PIRSF" id="PIRSF006060">
    <property type="entry name" value="AA_transporter"/>
    <property type="match status" value="1"/>
</dbReference>
<protein>
    <submittedName>
        <fullName evidence="8">Amino acid transporter</fullName>
    </submittedName>
</protein>
<keyword evidence="3 6" id="KW-0812">Transmembrane</keyword>
<feature type="transmembrane region" description="Helical" evidence="6">
    <location>
        <begin position="286"/>
        <end position="310"/>
    </location>
</feature>
<feature type="transmembrane region" description="Helical" evidence="6">
    <location>
        <begin position="407"/>
        <end position="429"/>
    </location>
</feature>
<feature type="transmembrane region" description="Helical" evidence="6">
    <location>
        <begin position="441"/>
        <end position="463"/>
    </location>
</feature>
<sequence length="564" mass="63195">MNQLFRRKNYSANDHPSGLLRVLGVWDIVFFGIAAIIGAGSFSSLGEAVFRGGPGVIILYIICGFACGFTALCYAEFASRIPTAGSAYTYAYASFGELIAWVIGWALIMEYSFGNIYVAFSWSDYFTSFMGRIGVHIPEFLTCSYPEAKKAFFGGSQNIELINAWKTAPTIGNLKIILDIPALVINGLITWLVYVGVKESKNLNNVFVILKLFIILMVIAMGIAFISTDNWFPVSTVTHVPSFMPNGFAGVMSAVSGVFFAYIGFDALSVLSEETKDPQKNLPRGMIISLVLCTVIYIILTLVLTGMVDYRKFEGIGDPLAFIFERSNANIAWMELLVSLGAIIAITTVLLVFQMGQPRIWYAMSRDGLMPKKFMEIHPKHKTPSFATIITGIVVGVPILFTDKSFILDFTSIGTIFAFVLVCGGVLLLPSKEKLKGRFHLPYINAKILFPIIFLGGLLFFYWWQPEFFHTLMEWDHKTEGEFRISMFFFIIINIGLCVLAFVKNLSLIPLMGLSSCLYLLTGMSHNNWFWFLVWFAIGLIIYFSYGYRNSKLHRSSNNDENQK</sequence>
<feature type="transmembrane region" description="Helical" evidence="6">
    <location>
        <begin position="206"/>
        <end position="227"/>
    </location>
</feature>
<comment type="caution">
    <text evidence="8">The sequence shown here is derived from an EMBL/GenBank/DDBJ whole genome shotgun (WGS) entry which is preliminary data.</text>
</comment>
<evidence type="ECO:0000256" key="5">
    <source>
        <dbReference type="ARBA" id="ARBA00023136"/>
    </source>
</evidence>
<dbReference type="Pfam" id="PF13906">
    <property type="entry name" value="AA_permease_C"/>
    <property type="match status" value="1"/>
</dbReference>
<feature type="transmembrane region" description="Helical" evidence="6">
    <location>
        <begin position="20"/>
        <end position="45"/>
    </location>
</feature>
<organism evidence="8 9">
    <name type="scientific">Kaistella jeonii</name>
    <dbReference type="NCBI Taxonomy" id="266749"/>
    <lineage>
        <taxon>Bacteria</taxon>
        <taxon>Pseudomonadati</taxon>
        <taxon>Bacteroidota</taxon>
        <taxon>Flavobacteriia</taxon>
        <taxon>Flavobacteriales</taxon>
        <taxon>Weeksellaceae</taxon>
        <taxon>Chryseobacterium group</taxon>
        <taxon>Kaistella</taxon>
    </lineage>
</organism>
<dbReference type="GO" id="GO:0016020">
    <property type="term" value="C:membrane"/>
    <property type="evidence" value="ECO:0007669"/>
    <property type="project" value="UniProtKB-SubCell"/>
</dbReference>
<dbReference type="InterPro" id="IPR029485">
    <property type="entry name" value="CAT_C"/>
</dbReference>
<evidence type="ECO:0000256" key="2">
    <source>
        <dbReference type="ARBA" id="ARBA00022448"/>
    </source>
</evidence>
<gene>
    <name evidence="8" type="ORF">OA86_01510</name>
</gene>
<feature type="domain" description="Cationic amino acid transporter C-terminal" evidence="7">
    <location>
        <begin position="508"/>
        <end position="551"/>
    </location>
</feature>
<evidence type="ECO:0000259" key="7">
    <source>
        <dbReference type="Pfam" id="PF13906"/>
    </source>
</evidence>
<evidence type="ECO:0000256" key="3">
    <source>
        <dbReference type="ARBA" id="ARBA00022692"/>
    </source>
</evidence>
<feature type="transmembrane region" description="Helical" evidence="6">
    <location>
        <begin position="483"/>
        <end position="503"/>
    </location>
</feature>
<feature type="transmembrane region" description="Helical" evidence="6">
    <location>
        <begin position="247"/>
        <end position="265"/>
    </location>
</feature>
<keyword evidence="9" id="KW-1185">Reference proteome</keyword>
<accession>A0A0C1D1E2</accession>
<dbReference type="GO" id="GO:0015171">
    <property type="term" value="F:amino acid transmembrane transporter activity"/>
    <property type="evidence" value="ECO:0007669"/>
    <property type="project" value="TreeGrafter"/>
</dbReference>
<evidence type="ECO:0000313" key="9">
    <source>
        <dbReference type="Proteomes" id="UP000031473"/>
    </source>
</evidence>
<dbReference type="InterPro" id="IPR002293">
    <property type="entry name" value="AA/rel_permease1"/>
</dbReference>
<feature type="transmembrane region" description="Helical" evidence="6">
    <location>
        <begin position="530"/>
        <end position="548"/>
    </location>
</feature>
<dbReference type="Pfam" id="PF13520">
    <property type="entry name" value="AA_permease_2"/>
    <property type="match status" value="1"/>
</dbReference>
<dbReference type="RefSeq" id="WP_039347720.1">
    <property type="nucleotide sequence ID" value="NZ_FOLA01000001.1"/>
</dbReference>
<keyword evidence="2" id="KW-0813">Transport</keyword>
<dbReference type="Gene3D" id="1.20.1740.10">
    <property type="entry name" value="Amino acid/polyamine transporter I"/>
    <property type="match status" value="2"/>
</dbReference>
<feature type="transmembrane region" description="Helical" evidence="6">
    <location>
        <begin position="176"/>
        <end position="194"/>
    </location>
</feature>
<reference evidence="8 9" key="1">
    <citation type="submission" date="2014-10" db="EMBL/GenBank/DDBJ databases">
        <title>Kaistella jeonii genome.</title>
        <authorList>
            <person name="Clayton J.T."/>
            <person name="Newman J.D."/>
        </authorList>
    </citation>
    <scope>NUCLEOTIDE SEQUENCE [LARGE SCALE GENOMIC DNA]</scope>
    <source>
        <strain evidence="8 9">DSM 17048</strain>
    </source>
</reference>
<dbReference type="STRING" id="266749.SAMN05421876_101223"/>
<dbReference type="EMBL" id="JSYL01000001">
    <property type="protein sequence ID" value="KIA90586.1"/>
    <property type="molecule type" value="Genomic_DNA"/>
</dbReference>
<evidence type="ECO:0000313" key="8">
    <source>
        <dbReference type="EMBL" id="KIA90586.1"/>
    </source>
</evidence>
<proteinExistence type="predicted"/>
<name>A0A0C1D1E2_9FLAO</name>
<dbReference type="PANTHER" id="PTHR43243:SF4">
    <property type="entry name" value="CATIONIC AMINO ACID TRANSPORTER 4"/>
    <property type="match status" value="1"/>
</dbReference>
<evidence type="ECO:0000256" key="1">
    <source>
        <dbReference type="ARBA" id="ARBA00004141"/>
    </source>
</evidence>
<dbReference type="OrthoDB" id="9762947at2"/>
<keyword evidence="5 6" id="KW-0472">Membrane</keyword>
<dbReference type="Proteomes" id="UP000031473">
    <property type="component" value="Unassembled WGS sequence"/>
</dbReference>
<keyword evidence="4 6" id="KW-1133">Transmembrane helix</keyword>
<feature type="transmembrane region" description="Helical" evidence="6">
    <location>
        <begin position="57"/>
        <end position="75"/>
    </location>
</feature>
<evidence type="ECO:0000256" key="6">
    <source>
        <dbReference type="SAM" id="Phobius"/>
    </source>
</evidence>
<feature type="transmembrane region" description="Helical" evidence="6">
    <location>
        <begin position="383"/>
        <end position="401"/>
    </location>
</feature>
<feature type="transmembrane region" description="Helical" evidence="6">
    <location>
        <begin position="330"/>
        <end position="353"/>
    </location>
</feature>
<dbReference type="PANTHER" id="PTHR43243">
    <property type="entry name" value="INNER MEMBRANE TRANSPORTER YGJI-RELATED"/>
    <property type="match status" value="1"/>
</dbReference>